<reference evidence="1" key="1">
    <citation type="submission" date="2024-05" db="EMBL/GenBank/DDBJ databases">
        <title>30 novel species of actinomycetes from the DSMZ collection.</title>
        <authorList>
            <person name="Nouioui I."/>
        </authorList>
    </citation>
    <scope>NUCLEOTIDE SEQUENCE</scope>
    <source>
        <strain evidence="1">DSM 40712</strain>
    </source>
</reference>
<dbReference type="Proteomes" id="UP001180724">
    <property type="component" value="Unassembled WGS sequence"/>
</dbReference>
<evidence type="ECO:0000313" key="2">
    <source>
        <dbReference type="Proteomes" id="UP001180724"/>
    </source>
</evidence>
<dbReference type="EMBL" id="JAVRFH010000001">
    <property type="protein sequence ID" value="MDT0608820.1"/>
    <property type="molecule type" value="Genomic_DNA"/>
</dbReference>
<sequence length="144" mass="15685">MADQPAPHAQDQAIAEAILAREAASLPQQFRARAFNAVGPALQTRGEWLRLTSRRSVADAVLVAIKPELDAYLRYESTITWMTTCTSCATVLDNTAQDTERADRAEAALAEARRIHHETCPLARGNVDAGFTCSMCEALGEEQP</sequence>
<keyword evidence="2" id="KW-1185">Reference proteome</keyword>
<protein>
    <submittedName>
        <fullName evidence="1">Uncharacterized protein</fullName>
    </submittedName>
</protein>
<organism evidence="1 2">
    <name type="scientific">Streptomyces lancefieldiae</name>
    <dbReference type="NCBI Taxonomy" id="3075520"/>
    <lineage>
        <taxon>Bacteria</taxon>
        <taxon>Bacillati</taxon>
        <taxon>Actinomycetota</taxon>
        <taxon>Actinomycetes</taxon>
        <taxon>Kitasatosporales</taxon>
        <taxon>Streptomycetaceae</taxon>
        <taxon>Streptomyces</taxon>
    </lineage>
</organism>
<accession>A0ABU3AFY8</accession>
<evidence type="ECO:0000313" key="1">
    <source>
        <dbReference type="EMBL" id="MDT0608820.1"/>
    </source>
</evidence>
<name>A0ABU3AFY8_9ACTN</name>
<proteinExistence type="predicted"/>
<dbReference type="RefSeq" id="WP_311570409.1">
    <property type="nucleotide sequence ID" value="NZ_JAVRFH010000001.1"/>
</dbReference>
<comment type="caution">
    <text evidence="1">The sequence shown here is derived from an EMBL/GenBank/DDBJ whole genome shotgun (WGS) entry which is preliminary data.</text>
</comment>
<gene>
    <name evidence="1" type="ORF">RM812_00960</name>
</gene>